<accession>A0A4Y7QAX8</accession>
<name>A0A4Y7QAX8_9AGAM</name>
<feature type="domain" description="NAD-dependent epimerase/dehydratase" evidence="1">
    <location>
        <begin position="155"/>
        <end position="231"/>
    </location>
</feature>
<dbReference type="Pfam" id="PF13460">
    <property type="entry name" value="NAD_binding_10"/>
    <property type="match status" value="1"/>
</dbReference>
<dbReference type="Gene3D" id="3.40.50.720">
    <property type="entry name" value="NAD(P)-binding Rossmann-like Domain"/>
    <property type="match status" value="1"/>
</dbReference>
<dbReference type="InterPro" id="IPR036291">
    <property type="entry name" value="NAD(P)-bd_dom_sf"/>
</dbReference>
<dbReference type="GO" id="GO:0004029">
    <property type="term" value="F:aldehyde dehydrogenase (NAD+) activity"/>
    <property type="evidence" value="ECO:0007669"/>
    <property type="project" value="TreeGrafter"/>
</dbReference>
<dbReference type="PANTHER" id="PTHR48079:SF6">
    <property type="entry name" value="NAD(P)-BINDING DOMAIN-CONTAINING PROTEIN-RELATED"/>
    <property type="match status" value="1"/>
</dbReference>
<dbReference type="PANTHER" id="PTHR48079">
    <property type="entry name" value="PROTEIN YEEZ"/>
    <property type="match status" value="1"/>
</dbReference>
<evidence type="ECO:0000313" key="4">
    <source>
        <dbReference type="Proteomes" id="UP000294933"/>
    </source>
</evidence>
<dbReference type="VEuPathDB" id="FungiDB:BD410DRAFT_745284"/>
<proteinExistence type="predicted"/>
<reference evidence="3 4" key="1">
    <citation type="submission" date="2018-06" db="EMBL/GenBank/DDBJ databases">
        <title>A transcriptomic atlas of mushroom development highlights an independent origin of complex multicellularity.</title>
        <authorList>
            <consortium name="DOE Joint Genome Institute"/>
            <person name="Krizsan K."/>
            <person name="Almasi E."/>
            <person name="Merenyi Z."/>
            <person name="Sahu N."/>
            <person name="Viragh M."/>
            <person name="Koszo T."/>
            <person name="Mondo S."/>
            <person name="Kiss B."/>
            <person name="Balint B."/>
            <person name="Kues U."/>
            <person name="Barry K."/>
            <person name="Hegedus J.C."/>
            <person name="Henrissat B."/>
            <person name="Johnson J."/>
            <person name="Lipzen A."/>
            <person name="Ohm R."/>
            <person name="Nagy I."/>
            <person name="Pangilinan J."/>
            <person name="Yan J."/>
            <person name="Xiong Y."/>
            <person name="Grigoriev I.V."/>
            <person name="Hibbett D.S."/>
            <person name="Nagy L.G."/>
        </authorList>
    </citation>
    <scope>NUCLEOTIDE SEQUENCE [LARGE SCALE GENOMIC DNA]</scope>
    <source>
        <strain evidence="3 4">SZMC22713</strain>
    </source>
</reference>
<gene>
    <name evidence="3" type="ORF">BD410DRAFT_745284</name>
</gene>
<dbReference type="OrthoDB" id="2130169at2759"/>
<sequence>MSSVFFLGATGYIGGAFLVALKSAYPDLRITALVRSVEKGAAVKAAGVQHIIVGSHEEAEKISAASAEADIVINTADAGNLPLTRAIIAGLKERAKKGGKKPLLFHTGGAYVVYAGFEGKFTPAAEKVWNDNKEEDIEAIDASQPRRNVDLELFKADEEGTISCYIICPPVIYGVGKGPVNQISMPVPGMIRVALRKRQTVYVGEGTNKWSNVHIDDLMDLYLIVFKLATSGRDPATSPYAKFYFASAGEHAWGDVAKDIAPLLHKRGLVDNDKAVSVPLMEDIRLTKLTASNSRSVPDRGFALGWKPMAKSLKETLEEDIDAVVELEATAGYSH</sequence>
<evidence type="ECO:0000259" key="2">
    <source>
        <dbReference type="Pfam" id="PF13460"/>
    </source>
</evidence>
<feature type="domain" description="NAD(P)-binding" evidence="2">
    <location>
        <begin position="8"/>
        <end position="111"/>
    </location>
</feature>
<organism evidence="3 4">
    <name type="scientific">Rickenella mellea</name>
    <dbReference type="NCBI Taxonomy" id="50990"/>
    <lineage>
        <taxon>Eukaryota</taxon>
        <taxon>Fungi</taxon>
        <taxon>Dikarya</taxon>
        <taxon>Basidiomycota</taxon>
        <taxon>Agaricomycotina</taxon>
        <taxon>Agaricomycetes</taxon>
        <taxon>Hymenochaetales</taxon>
        <taxon>Rickenellaceae</taxon>
        <taxon>Rickenella</taxon>
    </lineage>
</organism>
<dbReference type="InterPro" id="IPR016040">
    <property type="entry name" value="NAD(P)-bd_dom"/>
</dbReference>
<evidence type="ECO:0000259" key="1">
    <source>
        <dbReference type="Pfam" id="PF01370"/>
    </source>
</evidence>
<dbReference type="Proteomes" id="UP000294933">
    <property type="component" value="Unassembled WGS sequence"/>
</dbReference>
<dbReference type="GO" id="GO:0005737">
    <property type="term" value="C:cytoplasm"/>
    <property type="evidence" value="ECO:0007669"/>
    <property type="project" value="TreeGrafter"/>
</dbReference>
<keyword evidence="4" id="KW-1185">Reference proteome</keyword>
<evidence type="ECO:0000313" key="3">
    <source>
        <dbReference type="EMBL" id="TDL24605.1"/>
    </source>
</evidence>
<dbReference type="AlphaFoldDB" id="A0A4Y7QAX8"/>
<dbReference type="InterPro" id="IPR051783">
    <property type="entry name" value="NAD(P)-dependent_oxidoreduct"/>
</dbReference>
<dbReference type="EMBL" id="ML170166">
    <property type="protein sequence ID" value="TDL24605.1"/>
    <property type="molecule type" value="Genomic_DNA"/>
</dbReference>
<dbReference type="Pfam" id="PF01370">
    <property type="entry name" value="Epimerase"/>
    <property type="match status" value="1"/>
</dbReference>
<dbReference type="InterPro" id="IPR001509">
    <property type="entry name" value="Epimerase_deHydtase"/>
</dbReference>
<dbReference type="STRING" id="50990.A0A4Y7QAX8"/>
<protein>
    <submittedName>
        <fullName evidence="3">NAD(P)-binding protein</fullName>
    </submittedName>
</protein>
<dbReference type="SUPFAM" id="SSF51735">
    <property type="entry name" value="NAD(P)-binding Rossmann-fold domains"/>
    <property type="match status" value="1"/>
</dbReference>